<evidence type="ECO:0000259" key="5">
    <source>
        <dbReference type="PROSITE" id="PS50195"/>
    </source>
</evidence>
<dbReference type="FunFam" id="2.30.30.40:FF:000219">
    <property type="entry name" value="NADPH oxidase organizer 1"/>
    <property type="match status" value="1"/>
</dbReference>
<dbReference type="InterPro" id="IPR036028">
    <property type="entry name" value="SH3-like_dom_sf"/>
</dbReference>
<comment type="caution">
    <text evidence="6">The sequence shown here is derived from an EMBL/GenBank/DDBJ whole genome shotgun (WGS) entry which is preliminary data.</text>
</comment>
<dbReference type="FunFam" id="2.30.30.40:FF:000233">
    <property type="entry name" value="NADPH oxidase organizer 1"/>
    <property type="match status" value="1"/>
</dbReference>
<feature type="domain" description="SH3" evidence="4">
    <location>
        <begin position="161"/>
        <end position="223"/>
    </location>
</feature>
<dbReference type="Gene3D" id="2.30.30.40">
    <property type="entry name" value="SH3 Domains"/>
    <property type="match status" value="2"/>
</dbReference>
<dbReference type="Gene3D" id="3.30.1520.10">
    <property type="entry name" value="Phox-like domain"/>
    <property type="match status" value="1"/>
</dbReference>
<dbReference type="SMART" id="SM00312">
    <property type="entry name" value="PX"/>
    <property type="match status" value="1"/>
</dbReference>
<feature type="domain" description="PX" evidence="5">
    <location>
        <begin position="1"/>
        <end position="127"/>
    </location>
</feature>
<dbReference type="FunFam" id="3.30.1520.10:FF:000040">
    <property type="entry name" value="NADPH oxidase organizer 1"/>
    <property type="match status" value="1"/>
</dbReference>
<dbReference type="GO" id="GO:0016176">
    <property type="term" value="F:superoxide-generating NADPH oxidase activator activity"/>
    <property type="evidence" value="ECO:0007669"/>
    <property type="project" value="TreeGrafter"/>
</dbReference>
<dbReference type="CDD" id="cd12024">
    <property type="entry name" value="SH3_NoxO1_2"/>
    <property type="match status" value="1"/>
</dbReference>
<feature type="domain" description="SH3" evidence="4">
    <location>
        <begin position="233"/>
        <end position="292"/>
    </location>
</feature>
<evidence type="ECO:0000256" key="2">
    <source>
        <dbReference type="PROSITE-ProRule" id="PRU00192"/>
    </source>
</evidence>
<dbReference type="GO" id="GO:0035091">
    <property type="term" value="F:phosphatidylinositol binding"/>
    <property type="evidence" value="ECO:0007669"/>
    <property type="project" value="InterPro"/>
</dbReference>
<reference evidence="6 7" key="1">
    <citation type="journal article" date="2019" name="Mol. Ecol. Resour.">
        <title>Chromosome-level genome assembly of Triplophysa tibetana, a fish adapted to the harsh high-altitude environment of the Tibetan Plateau.</title>
        <authorList>
            <person name="Yang X."/>
            <person name="Liu H."/>
            <person name="Ma Z."/>
            <person name="Zou Y."/>
            <person name="Zou M."/>
            <person name="Mao Y."/>
            <person name="Li X."/>
            <person name="Wang H."/>
            <person name="Chen T."/>
            <person name="Wang W."/>
            <person name="Yang R."/>
        </authorList>
    </citation>
    <scope>NUCLEOTIDE SEQUENCE [LARGE SCALE GENOMIC DNA]</scope>
    <source>
        <strain evidence="6">TTIB1903HZAU</strain>
        <tissue evidence="6">Muscle</tissue>
    </source>
</reference>
<organism evidence="6 7">
    <name type="scientific">Triplophysa tibetana</name>
    <dbReference type="NCBI Taxonomy" id="1572043"/>
    <lineage>
        <taxon>Eukaryota</taxon>
        <taxon>Metazoa</taxon>
        <taxon>Chordata</taxon>
        <taxon>Craniata</taxon>
        <taxon>Vertebrata</taxon>
        <taxon>Euteleostomi</taxon>
        <taxon>Actinopterygii</taxon>
        <taxon>Neopterygii</taxon>
        <taxon>Teleostei</taxon>
        <taxon>Ostariophysi</taxon>
        <taxon>Cypriniformes</taxon>
        <taxon>Nemacheilidae</taxon>
        <taxon>Triplophysa</taxon>
    </lineage>
</organism>
<dbReference type="SUPFAM" id="SSF64268">
    <property type="entry name" value="PX domain"/>
    <property type="match status" value="1"/>
</dbReference>
<dbReference type="EMBL" id="SOYY01000021">
    <property type="protein sequence ID" value="KAA0705314.1"/>
    <property type="molecule type" value="Genomic_DNA"/>
</dbReference>
<keyword evidence="1 2" id="KW-0728">SH3 domain</keyword>
<protein>
    <submittedName>
        <fullName evidence="6">NADPH oxidase organizer 1</fullName>
    </submittedName>
</protein>
<dbReference type="OrthoDB" id="10255964at2759"/>
<evidence type="ECO:0000256" key="1">
    <source>
        <dbReference type="ARBA" id="ARBA00022443"/>
    </source>
</evidence>
<evidence type="ECO:0000256" key="3">
    <source>
        <dbReference type="SAM" id="MobiDB-lite"/>
    </source>
</evidence>
<feature type="region of interest" description="Disordered" evidence="3">
    <location>
        <begin position="377"/>
        <end position="396"/>
    </location>
</feature>
<evidence type="ECO:0000313" key="6">
    <source>
        <dbReference type="EMBL" id="KAA0705314.1"/>
    </source>
</evidence>
<dbReference type="Pfam" id="PF00018">
    <property type="entry name" value="SH3_1"/>
    <property type="match status" value="1"/>
</dbReference>
<proteinExistence type="predicted"/>
<keyword evidence="7" id="KW-1185">Reference proteome</keyword>
<dbReference type="SMART" id="SM00326">
    <property type="entry name" value="SH3"/>
    <property type="match status" value="2"/>
</dbReference>
<sequence>MEEQRYPVNIRLAGVMHNKSSKLYMTTVLWSDHSEITVYRSLKDYKTLHRQLKKKFPTSNNIKGSERMVPKFKAARVIKNLQKWNPSKSMLRLKALDEYCTELLKRDPSLSQSTELMQFLQPNPQDLSSDLTKSSIVIMPSETSLGISEGQTSASGVTHPFVTETYRCLASYETKDTKNRPFKVETDETVDVLIKDKGGWWLVENNSKCLCWFPAPYLVKAEADDDANDVMEDGSVLYIATRSFKAMHSDEISVEIGSLVEVLQKSDNGWWIIRYNRKAGYVPSMYLQQNNNPLIRIMPIQKQISTLDLSKLQGTKDSSLGVSNRKLSRSQGNLALLSGSTLSTRDKQMSCSLSVLTDNRETLQTPPSIHVEFAENHQQGSLSEDSEDNSISDDSSSISIKSASLCSTEDLFSRGCTTMANSSGSLSLDSATQGKMIDNRSDSSIRKMPGTPKIPPRPQAKEIIKRCTTVTRKNLQRTS</sequence>
<name>A0A5A9N5N1_9TELE</name>
<dbReference type="PANTHER" id="PTHR15706">
    <property type="entry name" value="SH3 MULTIPLE DOMAIN"/>
    <property type="match status" value="1"/>
</dbReference>
<dbReference type="PANTHER" id="PTHR15706:SF10">
    <property type="entry name" value="NADPH OXIDASE ORGANIZER 1"/>
    <property type="match status" value="1"/>
</dbReference>
<dbReference type="Pfam" id="PF00787">
    <property type="entry name" value="PX"/>
    <property type="match status" value="1"/>
</dbReference>
<dbReference type="InterPro" id="IPR001683">
    <property type="entry name" value="PX_dom"/>
</dbReference>
<evidence type="ECO:0000313" key="7">
    <source>
        <dbReference type="Proteomes" id="UP000324632"/>
    </source>
</evidence>
<dbReference type="Proteomes" id="UP000324632">
    <property type="component" value="Chromosome 21"/>
</dbReference>
<dbReference type="SUPFAM" id="SSF50044">
    <property type="entry name" value="SH3-domain"/>
    <property type="match status" value="2"/>
</dbReference>
<evidence type="ECO:0000259" key="4">
    <source>
        <dbReference type="PROSITE" id="PS50002"/>
    </source>
</evidence>
<accession>A0A5A9N5N1</accession>
<dbReference type="InterPro" id="IPR036871">
    <property type="entry name" value="PX_dom_sf"/>
</dbReference>
<dbReference type="GO" id="GO:0042554">
    <property type="term" value="P:superoxide anion generation"/>
    <property type="evidence" value="ECO:0007669"/>
    <property type="project" value="TreeGrafter"/>
</dbReference>
<dbReference type="InterPro" id="IPR051228">
    <property type="entry name" value="NADPH_Oxidase/PX-Domain"/>
</dbReference>
<dbReference type="GO" id="GO:0005737">
    <property type="term" value="C:cytoplasm"/>
    <property type="evidence" value="ECO:0007669"/>
    <property type="project" value="TreeGrafter"/>
</dbReference>
<dbReference type="InterPro" id="IPR035758">
    <property type="entry name" value="NoxO1_SH3_2"/>
</dbReference>
<gene>
    <name evidence="6" type="ORF">E1301_Tti009821</name>
</gene>
<feature type="region of interest" description="Disordered" evidence="3">
    <location>
        <begin position="439"/>
        <end position="458"/>
    </location>
</feature>
<dbReference type="AlphaFoldDB" id="A0A5A9N5N1"/>
<dbReference type="InterPro" id="IPR001452">
    <property type="entry name" value="SH3_domain"/>
</dbReference>
<dbReference type="PROSITE" id="PS50195">
    <property type="entry name" value="PX"/>
    <property type="match status" value="1"/>
</dbReference>
<dbReference type="PROSITE" id="PS50002">
    <property type="entry name" value="SH3"/>
    <property type="match status" value="2"/>
</dbReference>